<reference evidence="11 12" key="1">
    <citation type="journal article" date="2018" name="Gigascience">
        <title>Genomes of trombidid mites reveal novel predicted allergens and laterally-transferred genes associated with secondary metabolism.</title>
        <authorList>
            <person name="Dong X."/>
            <person name="Chaisiri K."/>
            <person name="Xia D."/>
            <person name="Armstrong S.D."/>
            <person name="Fang Y."/>
            <person name="Donnelly M.J."/>
            <person name="Kadowaki T."/>
            <person name="McGarry J.W."/>
            <person name="Darby A.C."/>
            <person name="Makepeace B.L."/>
        </authorList>
    </citation>
    <scope>NUCLEOTIDE SEQUENCE [LARGE SCALE GENOMIC DNA]</scope>
    <source>
        <strain evidence="11">UoL-UT</strain>
    </source>
</reference>
<keyword evidence="6 9" id="KW-0862">Zinc</keyword>
<dbReference type="GO" id="GO:0004035">
    <property type="term" value="F:alkaline phosphatase activity"/>
    <property type="evidence" value="ECO:0007669"/>
    <property type="project" value="UniProtKB-EC"/>
</dbReference>
<keyword evidence="4 9" id="KW-0479">Metal-binding</keyword>
<accession>A0A443RUS1</accession>
<organism evidence="11 12">
    <name type="scientific">Leptotrombidium deliense</name>
    <dbReference type="NCBI Taxonomy" id="299467"/>
    <lineage>
        <taxon>Eukaryota</taxon>
        <taxon>Metazoa</taxon>
        <taxon>Ecdysozoa</taxon>
        <taxon>Arthropoda</taxon>
        <taxon>Chelicerata</taxon>
        <taxon>Arachnida</taxon>
        <taxon>Acari</taxon>
        <taxon>Acariformes</taxon>
        <taxon>Trombidiformes</taxon>
        <taxon>Prostigmata</taxon>
        <taxon>Anystina</taxon>
        <taxon>Parasitengona</taxon>
        <taxon>Trombiculoidea</taxon>
        <taxon>Trombiculidae</taxon>
        <taxon>Leptotrombidium</taxon>
    </lineage>
</organism>
<keyword evidence="12" id="KW-1185">Reference proteome</keyword>
<keyword evidence="3" id="KW-0597">Phosphoprotein</keyword>
<evidence type="ECO:0000256" key="10">
    <source>
        <dbReference type="RuleBase" id="RU003946"/>
    </source>
</evidence>
<gene>
    <name evidence="11" type="ORF">B4U80_02199</name>
</gene>
<dbReference type="AlphaFoldDB" id="A0A443RUS1"/>
<feature type="binding site" evidence="9">
    <location>
        <position position="48"/>
    </location>
    <ligand>
        <name>Mg(2+)</name>
        <dbReference type="ChEBI" id="CHEBI:18420"/>
    </ligand>
</feature>
<dbReference type="VEuPathDB" id="VectorBase:LDEU013056"/>
<dbReference type="OrthoDB" id="5818554at2759"/>
<evidence type="ECO:0000256" key="2">
    <source>
        <dbReference type="ARBA" id="ARBA00012647"/>
    </source>
</evidence>
<dbReference type="EC" id="3.1.3.1" evidence="2"/>
<proteinExistence type="inferred from homology"/>
<protein>
    <recommendedName>
        <fullName evidence="2">alkaline phosphatase</fullName>
        <ecNumber evidence="2">3.1.3.1</ecNumber>
    </recommendedName>
</protein>
<dbReference type="EMBL" id="NCKV01031553">
    <property type="protein sequence ID" value="RWS18984.1"/>
    <property type="molecule type" value="Genomic_DNA"/>
</dbReference>
<dbReference type="SUPFAM" id="SSF53649">
    <property type="entry name" value="Alkaline phosphatase-like"/>
    <property type="match status" value="1"/>
</dbReference>
<dbReference type="InterPro" id="IPR018299">
    <property type="entry name" value="Alkaline_phosphatase_AS"/>
</dbReference>
<feature type="binding site" evidence="9">
    <location>
        <position position="48"/>
    </location>
    <ligand>
        <name>Zn(2+)</name>
        <dbReference type="ChEBI" id="CHEBI:29105"/>
        <label>2</label>
    </ligand>
</feature>
<dbReference type="Gene3D" id="3.40.720.10">
    <property type="entry name" value="Alkaline Phosphatase, subunit A"/>
    <property type="match status" value="1"/>
</dbReference>
<evidence type="ECO:0000256" key="3">
    <source>
        <dbReference type="ARBA" id="ARBA00022553"/>
    </source>
</evidence>
<dbReference type="STRING" id="299467.A0A443RUS1"/>
<keyword evidence="7 9" id="KW-0460">Magnesium</keyword>
<evidence type="ECO:0000256" key="1">
    <source>
        <dbReference type="ARBA" id="ARBA00005984"/>
    </source>
</evidence>
<evidence type="ECO:0000256" key="4">
    <source>
        <dbReference type="ARBA" id="ARBA00022723"/>
    </source>
</evidence>
<dbReference type="PANTHER" id="PTHR11596">
    <property type="entry name" value="ALKALINE PHOSPHATASE"/>
    <property type="match status" value="1"/>
</dbReference>
<comment type="cofactor">
    <cofactor evidence="9">
        <name>Mg(2+)</name>
        <dbReference type="ChEBI" id="CHEBI:18420"/>
    </cofactor>
    <text evidence="9">Binds 1 Mg(2+) ion.</text>
</comment>
<sequence>GKSLIKEMQNIGYKNKNLFAQKVKNLKHLFGNTGFTTKTKNVILFLGDRMGLSTVTAARLYKGNVKKTDPEPGCLSFEHFPSVNILDVTVADSAATATSYLGGVKTNQNNIGVSGNVKFKDC</sequence>
<dbReference type="Pfam" id="PF00245">
    <property type="entry name" value="Alk_phosphatase"/>
    <property type="match status" value="1"/>
</dbReference>
<dbReference type="InterPro" id="IPR017850">
    <property type="entry name" value="Alkaline_phosphatase_core_sf"/>
</dbReference>
<keyword evidence="5" id="KW-0378">Hydrolase</keyword>
<evidence type="ECO:0000313" key="11">
    <source>
        <dbReference type="EMBL" id="RWS18984.1"/>
    </source>
</evidence>
<comment type="similarity">
    <text evidence="1 10">Belongs to the alkaline phosphatase family.</text>
</comment>
<feature type="active site" description="Phosphoserine intermediate" evidence="8">
    <location>
        <position position="93"/>
    </location>
</feature>
<evidence type="ECO:0000256" key="6">
    <source>
        <dbReference type="ARBA" id="ARBA00022833"/>
    </source>
</evidence>
<evidence type="ECO:0000256" key="5">
    <source>
        <dbReference type="ARBA" id="ARBA00022801"/>
    </source>
</evidence>
<evidence type="ECO:0000256" key="8">
    <source>
        <dbReference type="PIRSR" id="PIRSR601952-1"/>
    </source>
</evidence>
<feature type="non-terminal residue" evidence="11">
    <location>
        <position position="1"/>
    </location>
</feature>
<dbReference type="PRINTS" id="PR00113">
    <property type="entry name" value="ALKPHPHTASE"/>
</dbReference>
<dbReference type="PANTHER" id="PTHR11596:SF5">
    <property type="entry name" value="ALKALINE PHOSPHATASE"/>
    <property type="match status" value="1"/>
</dbReference>
<dbReference type="InterPro" id="IPR001952">
    <property type="entry name" value="Alkaline_phosphatase"/>
</dbReference>
<evidence type="ECO:0000313" key="12">
    <source>
        <dbReference type="Proteomes" id="UP000288716"/>
    </source>
</evidence>
<comment type="cofactor">
    <cofactor evidence="9">
        <name>Zn(2+)</name>
        <dbReference type="ChEBI" id="CHEBI:29105"/>
    </cofactor>
    <text evidence="9">Binds 2 Zn(2+) ions.</text>
</comment>
<evidence type="ECO:0000256" key="7">
    <source>
        <dbReference type="ARBA" id="ARBA00022842"/>
    </source>
</evidence>
<dbReference type="Proteomes" id="UP000288716">
    <property type="component" value="Unassembled WGS sequence"/>
</dbReference>
<dbReference type="GO" id="GO:0046872">
    <property type="term" value="F:metal ion binding"/>
    <property type="evidence" value="ECO:0007669"/>
    <property type="project" value="UniProtKB-KW"/>
</dbReference>
<dbReference type="PROSITE" id="PS00123">
    <property type="entry name" value="ALKALINE_PHOSPHATASE"/>
    <property type="match status" value="1"/>
</dbReference>
<comment type="caution">
    <text evidence="11">The sequence shown here is derived from an EMBL/GenBank/DDBJ whole genome shotgun (WGS) entry which is preliminary data.</text>
</comment>
<name>A0A443RUS1_9ACAR</name>
<evidence type="ECO:0000256" key="9">
    <source>
        <dbReference type="PIRSR" id="PIRSR601952-2"/>
    </source>
</evidence>